<dbReference type="Pfam" id="PF19700">
    <property type="entry name" value="DUF6198"/>
    <property type="match status" value="1"/>
</dbReference>
<feature type="transmembrane region" description="Helical" evidence="1">
    <location>
        <begin position="93"/>
        <end position="115"/>
    </location>
</feature>
<keyword evidence="1" id="KW-0812">Transmembrane</keyword>
<evidence type="ECO:0000313" key="2">
    <source>
        <dbReference type="EMBL" id="MBM6754507.1"/>
    </source>
</evidence>
<proteinExistence type="predicted"/>
<keyword evidence="1" id="KW-0472">Membrane</keyword>
<evidence type="ECO:0000313" key="3">
    <source>
        <dbReference type="Proteomes" id="UP000776629"/>
    </source>
</evidence>
<evidence type="ECO:0000256" key="1">
    <source>
        <dbReference type="SAM" id="Phobius"/>
    </source>
</evidence>
<dbReference type="InterPro" id="IPR038750">
    <property type="entry name" value="YczE/YyaS-like"/>
</dbReference>
<feature type="transmembrane region" description="Helical" evidence="1">
    <location>
        <begin position="121"/>
        <end position="141"/>
    </location>
</feature>
<gene>
    <name evidence="2" type="ORF">H5993_07030</name>
</gene>
<dbReference type="Proteomes" id="UP000776629">
    <property type="component" value="Unassembled WGS sequence"/>
</dbReference>
<keyword evidence="1" id="KW-1133">Transmembrane helix</keyword>
<evidence type="ECO:0008006" key="4">
    <source>
        <dbReference type="Google" id="ProtNLM"/>
    </source>
</evidence>
<comment type="caution">
    <text evidence="2">The sequence shown here is derived from an EMBL/GenBank/DDBJ whole genome shotgun (WGS) entry which is preliminary data.</text>
</comment>
<dbReference type="EMBL" id="JACJJQ010000033">
    <property type="protein sequence ID" value="MBM6754507.1"/>
    <property type="molecule type" value="Genomic_DNA"/>
</dbReference>
<accession>A0ABS2EQZ2</accession>
<keyword evidence="3" id="KW-1185">Reference proteome</keyword>
<organism evidence="2 3">
    <name type="scientific">Limosilactobacillus alvi</name>
    <dbReference type="NCBI Taxonomy" id="990412"/>
    <lineage>
        <taxon>Bacteria</taxon>
        <taxon>Bacillati</taxon>
        <taxon>Bacillota</taxon>
        <taxon>Bacilli</taxon>
        <taxon>Lactobacillales</taxon>
        <taxon>Lactobacillaceae</taxon>
        <taxon>Limosilactobacillus</taxon>
    </lineage>
</organism>
<feature type="transmembrane region" description="Helical" evidence="1">
    <location>
        <begin position="162"/>
        <end position="188"/>
    </location>
</feature>
<dbReference type="RefSeq" id="WP_180870995.1">
    <property type="nucleotide sequence ID" value="NZ_JACJJQ010000033.1"/>
</dbReference>
<sequence>MPISPQSSRVARANSFNGRLSFLVLSILINSFFNALTVSTHLGSAIWTASAVSLSSWLHFSLGNILFLEGVIVAFVNLLLLGRFDYFRLIRNLLFITPFSYLLAFFEHIFVLIGIPNVGLGWRIIFDVIGLFGVACAVSLYQRANLIMHPNDDMPYILRFRFLHGSPVTSQWLSNVPPLLIVLIVFAVTHQLYSFGWGTLYNILTQGAIIGWADKHFLPILHHHIDVKN</sequence>
<reference evidence="2 3" key="1">
    <citation type="journal article" date="2021" name="Sci. Rep.">
        <title>The distribution of antibiotic resistance genes in chicken gut microbiota commensals.</title>
        <authorList>
            <person name="Juricova H."/>
            <person name="Matiasovicova J."/>
            <person name="Kubasova T."/>
            <person name="Cejkova D."/>
            <person name="Rychlik I."/>
        </authorList>
    </citation>
    <scope>NUCLEOTIDE SEQUENCE [LARGE SCALE GENOMIC DNA]</scope>
    <source>
        <strain evidence="2 3">An810</strain>
    </source>
</reference>
<name>A0ABS2EQZ2_9LACO</name>
<feature type="transmembrane region" description="Helical" evidence="1">
    <location>
        <begin position="20"/>
        <end position="37"/>
    </location>
</feature>
<feature type="transmembrane region" description="Helical" evidence="1">
    <location>
        <begin position="57"/>
        <end position="81"/>
    </location>
</feature>
<protein>
    <recommendedName>
        <fullName evidence="4">Sugar specific permease</fullName>
    </recommendedName>
</protein>